<dbReference type="EMBL" id="JACGWM010000003">
    <property type="protein sequence ID" value="KAL0383096.1"/>
    <property type="molecule type" value="Genomic_DNA"/>
</dbReference>
<protein>
    <recommendedName>
        <fullName evidence="1">RNase H type-1 domain-containing protein</fullName>
    </recommendedName>
</protein>
<dbReference type="InterPro" id="IPR002156">
    <property type="entry name" value="RNaseH_domain"/>
</dbReference>
<dbReference type="PANTHER" id="PTHR48475">
    <property type="entry name" value="RIBONUCLEASE H"/>
    <property type="match status" value="1"/>
</dbReference>
<feature type="domain" description="RNase H type-1" evidence="1">
    <location>
        <begin position="4"/>
        <end position="95"/>
    </location>
</feature>
<dbReference type="GO" id="GO:0003676">
    <property type="term" value="F:nucleic acid binding"/>
    <property type="evidence" value="ECO:0007669"/>
    <property type="project" value="InterPro"/>
</dbReference>
<dbReference type="GO" id="GO:0004523">
    <property type="term" value="F:RNA-DNA hybrid ribonuclease activity"/>
    <property type="evidence" value="ECO:0007669"/>
    <property type="project" value="InterPro"/>
</dbReference>
<accession>A0AAW2RUH1</accession>
<name>A0AAW2RUH1_9LAMI</name>
<dbReference type="InterPro" id="IPR012337">
    <property type="entry name" value="RNaseH-like_sf"/>
</dbReference>
<proteinExistence type="predicted"/>
<organism evidence="2">
    <name type="scientific">Sesamum calycinum</name>
    <dbReference type="NCBI Taxonomy" id="2727403"/>
    <lineage>
        <taxon>Eukaryota</taxon>
        <taxon>Viridiplantae</taxon>
        <taxon>Streptophyta</taxon>
        <taxon>Embryophyta</taxon>
        <taxon>Tracheophyta</taxon>
        <taxon>Spermatophyta</taxon>
        <taxon>Magnoliopsida</taxon>
        <taxon>eudicotyledons</taxon>
        <taxon>Gunneridae</taxon>
        <taxon>Pentapetalae</taxon>
        <taxon>asterids</taxon>
        <taxon>lamiids</taxon>
        <taxon>Lamiales</taxon>
        <taxon>Pedaliaceae</taxon>
        <taxon>Sesamum</taxon>
    </lineage>
</organism>
<reference evidence="2" key="2">
    <citation type="journal article" date="2024" name="Plant">
        <title>Genomic evolution and insights into agronomic trait innovations of Sesamum species.</title>
        <authorList>
            <person name="Miao H."/>
            <person name="Wang L."/>
            <person name="Qu L."/>
            <person name="Liu H."/>
            <person name="Sun Y."/>
            <person name="Le M."/>
            <person name="Wang Q."/>
            <person name="Wei S."/>
            <person name="Zheng Y."/>
            <person name="Lin W."/>
            <person name="Duan Y."/>
            <person name="Cao H."/>
            <person name="Xiong S."/>
            <person name="Wang X."/>
            <person name="Wei L."/>
            <person name="Li C."/>
            <person name="Ma Q."/>
            <person name="Ju M."/>
            <person name="Zhao R."/>
            <person name="Li G."/>
            <person name="Mu C."/>
            <person name="Tian Q."/>
            <person name="Mei H."/>
            <person name="Zhang T."/>
            <person name="Gao T."/>
            <person name="Zhang H."/>
        </authorList>
    </citation>
    <scope>NUCLEOTIDE SEQUENCE</scope>
    <source>
        <strain evidence="2">KEN8</strain>
    </source>
</reference>
<dbReference type="CDD" id="cd09279">
    <property type="entry name" value="RNase_HI_like"/>
    <property type="match status" value="1"/>
</dbReference>
<gene>
    <name evidence="2" type="ORF">Scaly_0596900</name>
</gene>
<dbReference type="InterPro" id="IPR036397">
    <property type="entry name" value="RNaseH_sf"/>
</dbReference>
<evidence type="ECO:0000259" key="1">
    <source>
        <dbReference type="Pfam" id="PF13456"/>
    </source>
</evidence>
<evidence type="ECO:0000313" key="2">
    <source>
        <dbReference type="EMBL" id="KAL0383096.1"/>
    </source>
</evidence>
<dbReference type="Pfam" id="PF13456">
    <property type="entry name" value="RVT_3"/>
    <property type="match status" value="1"/>
</dbReference>
<sequence>MEFAIKFDFKASNNKAEYEALALGMKMAQDAGASYLTTYSDSQVIVKQVTGKYEAKDESMVHYLQQIEELKANFKSFQLHQIPMEDNTIADYLYKLASALEDCKMRRITVLHLTEPRIPLNIQVIGLDDNDWRPPLLRWLEEGHLLEKRWEASKIQTRATCFLIQ</sequence>
<dbReference type="AlphaFoldDB" id="A0AAW2RUH1"/>
<comment type="caution">
    <text evidence="2">The sequence shown here is derived from an EMBL/GenBank/DDBJ whole genome shotgun (WGS) entry which is preliminary data.</text>
</comment>
<dbReference type="Gene3D" id="3.30.420.10">
    <property type="entry name" value="Ribonuclease H-like superfamily/Ribonuclease H"/>
    <property type="match status" value="1"/>
</dbReference>
<dbReference type="PANTHER" id="PTHR48475:SF2">
    <property type="entry name" value="RIBONUCLEASE H"/>
    <property type="match status" value="1"/>
</dbReference>
<reference evidence="2" key="1">
    <citation type="submission" date="2020-06" db="EMBL/GenBank/DDBJ databases">
        <authorList>
            <person name="Li T."/>
            <person name="Hu X."/>
            <person name="Zhang T."/>
            <person name="Song X."/>
            <person name="Zhang H."/>
            <person name="Dai N."/>
            <person name="Sheng W."/>
            <person name="Hou X."/>
            <person name="Wei L."/>
        </authorList>
    </citation>
    <scope>NUCLEOTIDE SEQUENCE</scope>
    <source>
        <strain evidence="2">KEN8</strain>
        <tissue evidence="2">Leaf</tissue>
    </source>
</reference>
<dbReference type="SUPFAM" id="SSF53098">
    <property type="entry name" value="Ribonuclease H-like"/>
    <property type="match status" value="1"/>
</dbReference>